<gene>
    <name evidence="1" type="ORF">SVIM_LOCUS163322</name>
</gene>
<dbReference type="PANTHER" id="PTHR33789">
    <property type="entry name" value="LACHRYMATORY-FACTOR SYNTHASE"/>
    <property type="match status" value="1"/>
</dbReference>
<evidence type="ECO:0000313" key="1">
    <source>
        <dbReference type="EMBL" id="VFU34269.1"/>
    </source>
</evidence>
<reference evidence="1" key="1">
    <citation type="submission" date="2019-03" db="EMBL/GenBank/DDBJ databases">
        <authorList>
            <person name="Mank J."/>
            <person name="Almeida P."/>
        </authorList>
    </citation>
    <scope>NUCLEOTIDE SEQUENCE</scope>
    <source>
        <strain evidence="1">78183</strain>
    </source>
</reference>
<name>A0A6N2L404_SALVM</name>
<dbReference type="EMBL" id="CAADRP010001001">
    <property type="protein sequence ID" value="VFU34269.1"/>
    <property type="molecule type" value="Genomic_DNA"/>
</dbReference>
<dbReference type="AlphaFoldDB" id="A0A6N2L404"/>
<dbReference type="InterPro" id="IPR053249">
    <property type="entry name" value="LFS"/>
</dbReference>
<organism evidence="1">
    <name type="scientific">Salix viminalis</name>
    <name type="common">Common osier</name>
    <name type="synonym">Basket willow</name>
    <dbReference type="NCBI Taxonomy" id="40686"/>
    <lineage>
        <taxon>Eukaryota</taxon>
        <taxon>Viridiplantae</taxon>
        <taxon>Streptophyta</taxon>
        <taxon>Embryophyta</taxon>
        <taxon>Tracheophyta</taxon>
        <taxon>Spermatophyta</taxon>
        <taxon>Magnoliopsida</taxon>
        <taxon>eudicotyledons</taxon>
        <taxon>Gunneridae</taxon>
        <taxon>Pentapetalae</taxon>
        <taxon>rosids</taxon>
        <taxon>fabids</taxon>
        <taxon>Malpighiales</taxon>
        <taxon>Salicaceae</taxon>
        <taxon>Saliceae</taxon>
        <taxon>Salix</taxon>
    </lineage>
</organism>
<accession>A0A6N2L404</accession>
<dbReference type="CDD" id="cd07821">
    <property type="entry name" value="PYR_PYL_RCAR_like"/>
    <property type="match status" value="3"/>
</dbReference>
<dbReference type="FunFam" id="3.30.530.20:FF:000064">
    <property type="entry name" value="Lachrymatory-factor synthase"/>
    <property type="match status" value="2"/>
</dbReference>
<dbReference type="GO" id="GO:0004864">
    <property type="term" value="F:protein phosphatase inhibitor activity"/>
    <property type="evidence" value="ECO:0007669"/>
    <property type="project" value="UniProtKB-ARBA"/>
</dbReference>
<dbReference type="Gene3D" id="3.30.530.20">
    <property type="match status" value="3"/>
</dbReference>
<sequence length="582" mass="65634">MTEETQGKWEGKATAELKGPTADQVWPFFEDFCNLQKWFPGVDTCYQVEGEPGQPGLVRYCSSSTISSDRSQEETDQVKWAKEKLVTIDRIERCLSYEILENNVGFKSYVATIKVLPINDGCKIEWSYTADPIEGWPVEDFNSYISSSLQFMGQKMEQAALSGRNSTNQMEGKSIAELRGNSRPNMVSLGDFCNINKWFPSLDLCNQVVVSWGKPGLTRYCASKTLSTYGCHDEGEVRWAKERLLMTNPAEKCLSYEVLENNLGFKSYMATVKVLEISEPDAGANGCKIEWSFIVDPVEGWTFEDFMSFINFCLQSMGKNMEQDVLNSQGRKEKNLKLSADENSLSIKIGQVAINDPHRSQHSSPSIMAEEAQGKWEGKATVELKGATADQVWPFFEDFCNLQKWLPLVDSCHRVEGELGQPGLVRLCKFSKVSSDGSHEETEIKWAKEKLIMIDPNERCLSYEILENNVGFKSYVATIKVLPINDGDGDGDGHHGCEIEWSFITDPIEGWPLEDFNSYINSSLQFMGQEMEQAVLSRQKTEPRWEGKAMVELNQACCLCSLFKWLPAQCSIGSEVSWAIEK</sequence>
<dbReference type="Pfam" id="PF10604">
    <property type="entry name" value="Polyketide_cyc2"/>
    <property type="match status" value="3"/>
</dbReference>
<evidence type="ECO:0008006" key="2">
    <source>
        <dbReference type="Google" id="ProtNLM"/>
    </source>
</evidence>
<dbReference type="InterPro" id="IPR023393">
    <property type="entry name" value="START-like_dom_sf"/>
</dbReference>
<dbReference type="PANTHER" id="PTHR33789:SF11">
    <property type="entry name" value="OS05G0202300 PROTEIN"/>
    <property type="match status" value="1"/>
</dbReference>
<protein>
    <recommendedName>
        <fullName evidence="2">Bet v I/Major latex protein domain-containing protein</fullName>
    </recommendedName>
</protein>
<dbReference type="SUPFAM" id="SSF55961">
    <property type="entry name" value="Bet v1-like"/>
    <property type="match status" value="3"/>
</dbReference>
<dbReference type="InterPro" id="IPR019587">
    <property type="entry name" value="Polyketide_cyclase/dehydratase"/>
</dbReference>
<proteinExistence type="predicted"/>